<keyword evidence="3" id="KW-1185">Reference proteome</keyword>
<reference evidence="2 3" key="1">
    <citation type="journal article" date="2006" name="Int. J. Syst. Evol. Microbiol.">
        <title>Myroides pelagicus sp. nov., isolated from seawater in Thailand.</title>
        <authorList>
            <person name="Yoon J."/>
            <person name="Maneerat S."/>
            <person name="Kawai F."/>
            <person name="Yokota A."/>
        </authorList>
    </citation>
    <scope>NUCLEOTIDE SEQUENCE [LARGE SCALE GENOMIC DNA]</scope>
    <source>
        <strain evidence="2 3">SM1T</strain>
    </source>
</reference>
<comment type="caution">
    <text evidence="2">The sequence shown here is derived from an EMBL/GenBank/DDBJ whole genome shotgun (WGS) entry which is preliminary data.</text>
</comment>
<gene>
    <name evidence="2" type="ORF">GJV77_00205</name>
</gene>
<dbReference type="OrthoDB" id="1425882at2"/>
<dbReference type="Proteomes" id="UP000488936">
    <property type="component" value="Unassembled WGS sequence"/>
</dbReference>
<feature type="chain" id="PRO_5029822011" description="DUF4833 domain-containing protein" evidence="1">
    <location>
        <begin position="17"/>
        <end position="368"/>
    </location>
</feature>
<evidence type="ECO:0000256" key="1">
    <source>
        <dbReference type="SAM" id="SignalP"/>
    </source>
</evidence>
<dbReference type="EMBL" id="WMJY01000001">
    <property type="protein sequence ID" value="MTH28348.1"/>
    <property type="molecule type" value="Genomic_DNA"/>
</dbReference>
<accession>A0A7K1GHF9</accession>
<organism evidence="2 3">
    <name type="scientific">Myroides pelagicus</name>
    <dbReference type="NCBI Taxonomy" id="270914"/>
    <lineage>
        <taxon>Bacteria</taxon>
        <taxon>Pseudomonadati</taxon>
        <taxon>Bacteroidota</taxon>
        <taxon>Flavobacteriia</taxon>
        <taxon>Flavobacteriales</taxon>
        <taxon>Flavobacteriaceae</taxon>
        <taxon>Myroides</taxon>
    </lineage>
</organism>
<dbReference type="RefSeq" id="WP_155034339.1">
    <property type="nucleotide sequence ID" value="NZ_JBHTIG010000060.1"/>
</dbReference>
<protein>
    <recommendedName>
        <fullName evidence="4">DUF4833 domain-containing protein</fullName>
    </recommendedName>
</protein>
<evidence type="ECO:0000313" key="2">
    <source>
        <dbReference type="EMBL" id="MTH28348.1"/>
    </source>
</evidence>
<feature type="signal peptide" evidence="1">
    <location>
        <begin position="1"/>
        <end position="16"/>
    </location>
</feature>
<proteinExistence type="predicted"/>
<evidence type="ECO:0000313" key="3">
    <source>
        <dbReference type="Proteomes" id="UP000488936"/>
    </source>
</evidence>
<name>A0A7K1GHF9_9FLAO</name>
<keyword evidence="1" id="KW-0732">Signal</keyword>
<sequence>MKKYILFLLISGSAFAQHTEGKNTSIWTRELRHVKDIAYIQYSRVEDDSLKIERRVSNFADANTSVPDELAALQLDHSAKEYIYKNNKQQTLFYAVYQNDAVVSGIVLDTLSFGKDKNRYTFYQNNQPSQVYVFDRDKHYLSFLTSSVHANKKALDYFYSLPVGAVSPTIESFSDPEGFRIKESKTSKQLISSEDTLNFVFSDTEDFFTLTIHKPKSIEYYAVLRKGNTITINSISYDNEQKEEGVLTKATISNVGLEQKRAITTTAEGKGVWDAYLENYALEDWQVKNQLVFKYKRGREKKPLHMRIVVGESIDKESYLYHLVVSIMRSPELFRRDVILKDFDYTQIVSSNQLILKPEKESKYTVLE</sequence>
<dbReference type="AlphaFoldDB" id="A0A7K1GHF9"/>
<evidence type="ECO:0008006" key="4">
    <source>
        <dbReference type="Google" id="ProtNLM"/>
    </source>
</evidence>